<dbReference type="RefSeq" id="WP_240714758.1">
    <property type="nucleotide sequence ID" value="NZ_JAKVTV010000007.1"/>
</dbReference>
<gene>
    <name evidence="1" type="ORF">ML462_15565</name>
</gene>
<protein>
    <submittedName>
        <fullName evidence="1">Uncharacterized protein</fullName>
    </submittedName>
</protein>
<keyword evidence="2" id="KW-1185">Reference proteome</keyword>
<reference evidence="1" key="1">
    <citation type="submission" date="2022-03" db="EMBL/GenBank/DDBJ databases">
        <title>Gramella crocea sp. nov., isolated from activated sludge of a seafood processing plant.</title>
        <authorList>
            <person name="Zhang X."/>
        </authorList>
    </citation>
    <scope>NUCLEOTIDE SEQUENCE</scope>
    <source>
        <strain evidence="1">YJ019</strain>
    </source>
</reference>
<name>A0A9X2ABW1_9FLAO</name>
<dbReference type="EMBL" id="JAKVTV010000007">
    <property type="protein sequence ID" value="MCH4824591.1"/>
    <property type="molecule type" value="Genomic_DNA"/>
</dbReference>
<dbReference type="Proteomes" id="UP001139226">
    <property type="component" value="Unassembled WGS sequence"/>
</dbReference>
<sequence>MIKNKLASKKFSEELNIEIEKNLIDKSLKKHIDYLRKKYYEPEKEKSIFSSIMDILWAAFG</sequence>
<evidence type="ECO:0000313" key="2">
    <source>
        <dbReference type="Proteomes" id="UP001139226"/>
    </source>
</evidence>
<organism evidence="1 2">
    <name type="scientific">Christiangramia lutea</name>
    <dbReference type="NCBI Taxonomy" id="1607951"/>
    <lineage>
        <taxon>Bacteria</taxon>
        <taxon>Pseudomonadati</taxon>
        <taxon>Bacteroidota</taxon>
        <taxon>Flavobacteriia</taxon>
        <taxon>Flavobacteriales</taxon>
        <taxon>Flavobacteriaceae</taxon>
        <taxon>Christiangramia</taxon>
    </lineage>
</organism>
<proteinExistence type="predicted"/>
<evidence type="ECO:0000313" key="1">
    <source>
        <dbReference type="EMBL" id="MCH4824591.1"/>
    </source>
</evidence>
<comment type="caution">
    <text evidence="1">The sequence shown here is derived from an EMBL/GenBank/DDBJ whole genome shotgun (WGS) entry which is preliminary data.</text>
</comment>
<dbReference type="AlphaFoldDB" id="A0A9X2ABW1"/>
<accession>A0A9X2ABW1</accession>